<gene>
    <name evidence="2" type="ORF">SAMN02745118_02090</name>
</gene>
<reference evidence="3" key="1">
    <citation type="submission" date="2017-02" db="EMBL/GenBank/DDBJ databases">
        <authorList>
            <person name="Varghese N."/>
            <person name="Submissions S."/>
        </authorList>
    </citation>
    <scope>NUCLEOTIDE SEQUENCE [LARGE SCALE GENOMIC DNA]</scope>
    <source>
        <strain evidence="3">ATCC BAA-73</strain>
    </source>
</reference>
<accession>A0A1T4PAI7</accession>
<dbReference type="RefSeq" id="WP_078810523.1">
    <property type="nucleotide sequence ID" value="NZ_FUWM01000018.1"/>
</dbReference>
<dbReference type="Proteomes" id="UP000190625">
    <property type="component" value="Unassembled WGS sequence"/>
</dbReference>
<evidence type="ECO:0000313" key="3">
    <source>
        <dbReference type="Proteomes" id="UP000190625"/>
    </source>
</evidence>
<proteinExistence type="predicted"/>
<feature type="transmembrane region" description="Helical" evidence="1">
    <location>
        <begin position="12"/>
        <end position="33"/>
    </location>
</feature>
<sequence length="90" mass="9520">MIFIKNKIVASMSLLRILSGIIEFTAALLMLKFNTVERALQINSVLAMVGPVVLVLVTTLGLIGIADKISALNFIIIGAGVALILLGTKL</sequence>
<evidence type="ECO:0000256" key="1">
    <source>
        <dbReference type="SAM" id="Phobius"/>
    </source>
</evidence>
<dbReference type="EMBL" id="FUWM01000018">
    <property type="protein sequence ID" value="SJZ88266.1"/>
    <property type="molecule type" value="Genomic_DNA"/>
</dbReference>
<dbReference type="AlphaFoldDB" id="A0A1T4PAI7"/>
<protein>
    <recommendedName>
        <fullName evidence="4">DUF2619 domain-containing protein</fullName>
    </recommendedName>
</protein>
<feature type="transmembrane region" description="Helical" evidence="1">
    <location>
        <begin position="71"/>
        <end position="88"/>
    </location>
</feature>
<evidence type="ECO:0008006" key="4">
    <source>
        <dbReference type="Google" id="ProtNLM"/>
    </source>
</evidence>
<keyword evidence="1" id="KW-0812">Transmembrane</keyword>
<name>A0A1T4PAI7_9FIRM</name>
<evidence type="ECO:0000313" key="2">
    <source>
        <dbReference type="EMBL" id="SJZ88266.1"/>
    </source>
</evidence>
<keyword evidence="3" id="KW-1185">Reference proteome</keyword>
<keyword evidence="1" id="KW-0472">Membrane</keyword>
<dbReference type="InterPro" id="IPR020390">
    <property type="entry name" value="Uncharacterised_YqhV"/>
</dbReference>
<dbReference type="OrthoDB" id="1726013at2"/>
<feature type="transmembrane region" description="Helical" evidence="1">
    <location>
        <begin position="45"/>
        <end position="65"/>
    </location>
</feature>
<keyword evidence="1" id="KW-1133">Transmembrane helix</keyword>
<dbReference type="Pfam" id="PF10942">
    <property type="entry name" value="DUF2619"/>
    <property type="match status" value="1"/>
</dbReference>
<dbReference type="STRING" id="142842.SAMN02745118_02090"/>
<organism evidence="2 3">
    <name type="scientific">Selenihalanaerobacter shriftii</name>
    <dbReference type="NCBI Taxonomy" id="142842"/>
    <lineage>
        <taxon>Bacteria</taxon>
        <taxon>Bacillati</taxon>
        <taxon>Bacillota</taxon>
        <taxon>Clostridia</taxon>
        <taxon>Halanaerobiales</taxon>
        <taxon>Halobacteroidaceae</taxon>
        <taxon>Selenihalanaerobacter</taxon>
    </lineage>
</organism>